<dbReference type="GO" id="GO:0016787">
    <property type="term" value="F:hydrolase activity"/>
    <property type="evidence" value="ECO:0007669"/>
    <property type="project" value="UniProtKB-KW"/>
</dbReference>
<dbReference type="InterPro" id="IPR000086">
    <property type="entry name" value="NUDIX_hydrolase_dom"/>
</dbReference>
<keyword evidence="3" id="KW-0460">Magnesium</keyword>
<evidence type="ECO:0000256" key="2">
    <source>
        <dbReference type="ARBA" id="ARBA00022801"/>
    </source>
</evidence>
<accession>A0A841KU24</accession>
<dbReference type="PANTHER" id="PTHR43046:SF12">
    <property type="entry name" value="GDP-MANNOSE MANNOSYL HYDROLASE"/>
    <property type="match status" value="1"/>
</dbReference>
<dbReference type="InterPro" id="IPR015797">
    <property type="entry name" value="NUDIX_hydrolase-like_dom_sf"/>
</dbReference>
<dbReference type="InterPro" id="IPR020476">
    <property type="entry name" value="Nudix_hydrolase"/>
</dbReference>
<dbReference type="Pfam" id="PF00293">
    <property type="entry name" value="NUDIX"/>
    <property type="match status" value="1"/>
</dbReference>
<dbReference type="CDD" id="cd04685">
    <property type="entry name" value="NUDIX_Hydrolase"/>
    <property type="match status" value="1"/>
</dbReference>
<dbReference type="AlphaFoldDB" id="A0A841KU24"/>
<evidence type="ECO:0000259" key="5">
    <source>
        <dbReference type="PROSITE" id="PS51462"/>
    </source>
</evidence>
<sequence length="162" mass="18898">MRIRCSARVIAINKDKRVLLFKYEDDSIFGSQGPIGKPFWVTPGGGVEDQETYEDAAKRELFEESGLVPVALSKCIWNRVAELNWKGELIQFQEQYYVAYVEEADIKLDNLTLEEREVYRSYEWWSVEEICNSNEIFFPNMLGELLKPIVSDDFPLQPIYID</sequence>
<protein>
    <submittedName>
        <fullName evidence="6">8-oxo-dGTP pyrophosphatase MutT (NUDIX family)</fullName>
    </submittedName>
</protein>
<evidence type="ECO:0000256" key="4">
    <source>
        <dbReference type="RuleBase" id="RU003476"/>
    </source>
</evidence>
<name>A0A841KU24_9FIRM</name>
<dbReference type="Gene3D" id="3.90.79.10">
    <property type="entry name" value="Nucleoside Triphosphate Pyrophosphohydrolase"/>
    <property type="match status" value="1"/>
</dbReference>
<evidence type="ECO:0000313" key="7">
    <source>
        <dbReference type="Proteomes" id="UP000579281"/>
    </source>
</evidence>
<evidence type="ECO:0000256" key="1">
    <source>
        <dbReference type="ARBA" id="ARBA00001946"/>
    </source>
</evidence>
<gene>
    <name evidence="6" type="ORF">HNQ80_001619</name>
</gene>
<comment type="caution">
    <text evidence="6">The sequence shown here is derived from an EMBL/GenBank/DDBJ whole genome shotgun (WGS) entry which is preliminary data.</text>
</comment>
<evidence type="ECO:0000313" key="6">
    <source>
        <dbReference type="EMBL" id="MBB6215530.1"/>
    </source>
</evidence>
<dbReference type="InterPro" id="IPR020084">
    <property type="entry name" value="NUDIX_hydrolase_CS"/>
</dbReference>
<dbReference type="Proteomes" id="UP000579281">
    <property type="component" value="Unassembled WGS sequence"/>
</dbReference>
<dbReference type="SUPFAM" id="SSF55811">
    <property type="entry name" value="Nudix"/>
    <property type="match status" value="1"/>
</dbReference>
<dbReference type="PROSITE" id="PS51462">
    <property type="entry name" value="NUDIX"/>
    <property type="match status" value="1"/>
</dbReference>
<comment type="cofactor">
    <cofactor evidence="1">
        <name>Mg(2+)</name>
        <dbReference type="ChEBI" id="CHEBI:18420"/>
    </cofactor>
</comment>
<dbReference type="PRINTS" id="PR00502">
    <property type="entry name" value="NUDIXFAMILY"/>
</dbReference>
<feature type="domain" description="Nudix hydrolase" evidence="5">
    <location>
        <begin position="1"/>
        <end position="148"/>
    </location>
</feature>
<reference evidence="6 7" key="1">
    <citation type="submission" date="2020-08" db="EMBL/GenBank/DDBJ databases">
        <title>Genomic Encyclopedia of Type Strains, Phase IV (KMG-IV): sequencing the most valuable type-strain genomes for metagenomic binning, comparative biology and taxonomic classification.</title>
        <authorList>
            <person name="Goeker M."/>
        </authorList>
    </citation>
    <scope>NUCLEOTIDE SEQUENCE [LARGE SCALE GENOMIC DNA]</scope>
    <source>
        <strain evidence="6 7">DSM 103526</strain>
    </source>
</reference>
<organism evidence="6 7">
    <name type="scientific">Anaerosolibacter carboniphilus</name>
    <dbReference type="NCBI Taxonomy" id="1417629"/>
    <lineage>
        <taxon>Bacteria</taxon>
        <taxon>Bacillati</taxon>
        <taxon>Bacillota</taxon>
        <taxon>Clostridia</taxon>
        <taxon>Peptostreptococcales</taxon>
        <taxon>Thermotaleaceae</taxon>
        <taxon>Anaerosolibacter</taxon>
    </lineage>
</organism>
<dbReference type="PROSITE" id="PS00893">
    <property type="entry name" value="NUDIX_BOX"/>
    <property type="match status" value="1"/>
</dbReference>
<dbReference type="EMBL" id="JACHEN010000008">
    <property type="protein sequence ID" value="MBB6215530.1"/>
    <property type="molecule type" value="Genomic_DNA"/>
</dbReference>
<proteinExistence type="inferred from homology"/>
<evidence type="ECO:0000256" key="3">
    <source>
        <dbReference type="ARBA" id="ARBA00022842"/>
    </source>
</evidence>
<comment type="similarity">
    <text evidence="4">Belongs to the Nudix hydrolase family.</text>
</comment>
<dbReference type="RefSeq" id="WP_184309907.1">
    <property type="nucleotide sequence ID" value="NZ_JACHEN010000008.1"/>
</dbReference>
<dbReference type="PANTHER" id="PTHR43046">
    <property type="entry name" value="GDP-MANNOSE MANNOSYL HYDROLASE"/>
    <property type="match status" value="1"/>
</dbReference>
<keyword evidence="2 4" id="KW-0378">Hydrolase</keyword>
<keyword evidence="7" id="KW-1185">Reference proteome</keyword>